<feature type="transmembrane region" description="Helical" evidence="2">
    <location>
        <begin position="21"/>
        <end position="40"/>
    </location>
</feature>
<name>A0A2T1EBM6_9CYAN</name>
<evidence type="ECO:0000256" key="1">
    <source>
        <dbReference type="SAM" id="MobiDB-lite"/>
    </source>
</evidence>
<dbReference type="InterPro" id="IPR003593">
    <property type="entry name" value="AAA+_ATPase"/>
</dbReference>
<reference evidence="5" key="1">
    <citation type="submission" date="2018-02" db="EMBL/GenBank/DDBJ databases">
        <authorList>
            <person name="Moore K."/>
            <person name="Momper L."/>
        </authorList>
    </citation>
    <scope>NUCLEOTIDE SEQUENCE [LARGE SCALE GENOMIC DNA]</scope>
    <source>
        <strain evidence="5">ULC18</strain>
    </source>
</reference>
<dbReference type="AlphaFoldDB" id="A0A2T1EBM6"/>
<dbReference type="Proteomes" id="UP000239576">
    <property type="component" value="Unassembled WGS sequence"/>
</dbReference>
<protein>
    <recommendedName>
        <fullName evidence="3">AAA+ ATPase domain-containing protein</fullName>
    </recommendedName>
</protein>
<feature type="region of interest" description="Disordered" evidence="1">
    <location>
        <begin position="408"/>
        <end position="439"/>
    </location>
</feature>
<dbReference type="OrthoDB" id="477569at2"/>
<dbReference type="EMBL" id="PVWK01000055">
    <property type="protein sequence ID" value="PSB30162.1"/>
    <property type="molecule type" value="Genomic_DNA"/>
</dbReference>
<feature type="region of interest" description="Disordered" evidence="1">
    <location>
        <begin position="367"/>
        <end position="387"/>
    </location>
</feature>
<evidence type="ECO:0000259" key="3">
    <source>
        <dbReference type="SMART" id="SM00382"/>
    </source>
</evidence>
<keyword evidence="5" id="KW-1185">Reference proteome</keyword>
<feature type="domain" description="AAA+ ATPase" evidence="3">
    <location>
        <begin position="124"/>
        <end position="281"/>
    </location>
</feature>
<dbReference type="SUPFAM" id="SSF52540">
    <property type="entry name" value="P-loop containing nucleoside triphosphate hydrolases"/>
    <property type="match status" value="1"/>
</dbReference>
<reference evidence="4 5" key="2">
    <citation type="submission" date="2018-03" db="EMBL/GenBank/DDBJ databases">
        <title>The ancient ancestry and fast evolution of plastids.</title>
        <authorList>
            <person name="Moore K.R."/>
            <person name="Magnabosco C."/>
            <person name="Momper L."/>
            <person name="Gold D.A."/>
            <person name="Bosak T."/>
            <person name="Fournier G.P."/>
        </authorList>
    </citation>
    <scope>NUCLEOTIDE SEQUENCE [LARGE SCALE GENOMIC DNA]</scope>
    <source>
        <strain evidence="4 5">ULC18</strain>
    </source>
</reference>
<organism evidence="4 5">
    <name type="scientific">Stenomitos frigidus ULC18</name>
    <dbReference type="NCBI Taxonomy" id="2107698"/>
    <lineage>
        <taxon>Bacteria</taxon>
        <taxon>Bacillati</taxon>
        <taxon>Cyanobacteriota</taxon>
        <taxon>Cyanophyceae</taxon>
        <taxon>Leptolyngbyales</taxon>
        <taxon>Leptolyngbyaceae</taxon>
        <taxon>Stenomitos</taxon>
    </lineage>
</organism>
<evidence type="ECO:0000313" key="4">
    <source>
        <dbReference type="EMBL" id="PSB30162.1"/>
    </source>
</evidence>
<evidence type="ECO:0000256" key="2">
    <source>
        <dbReference type="SAM" id="Phobius"/>
    </source>
</evidence>
<keyword evidence="2" id="KW-0812">Transmembrane</keyword>
<evidence type="ECO:0000313" key="5">
    <source>
        <dbReference type="Proteomes" id="UP000239576"/>
    </source>
</evidence>
<keyword evidence="2" id="KW-1133">Transmembrane helix</keyword>
<dbReference type="InterPro" id="IPR027417">
    <property type="entry name" value="P-loop_NTPase"/>
</dbReference>
<sequence>MSDLHPSQFEERASINRHTALASWGIAAAATGCLALGAMPDRAPSWRLPFTGVAWGLTLLAKPLRKIVIDSERRANDGRDISQKAWQDWLLASMKPTASATLTPVEEDAVEEIIPYDWSQLKRESNHILLMGPSGSGKDTSARMISTMYGDDHQILVIDCHNLKNPWQPLTVVDSTIAAFAQLGLLLDELKQRKAEGKKGLPERSPLLVIINEWLALALQAKSRKLDICDRFIRVMLSEARKYGIVFLFMSQAESAESMGLEGFAALKDAFKAIRLVKACKRYMQTSSDRVLRDYVMAHKGWVCMVDDELAHHLTHYHHPRFGKDMPPVAIPPLRSLPLTIAVAVAVDDGTDDGGYEVIQNTSVYANVPPHPATAPDRTFTAPNTALDEPLLDDRTRLERLWRYDFSPTAPETAPFSDPSPDSDRGGEESGCGQENDEIDGLDDEYLRALVFHCLSEGITNEADQIKQIWGIAKSGENPRYRKAVKRLREVKARFNL</sequence>
<dbReference type="RefSeq" id="WP_106256047.1">
    <property type="nucleotide sequence ID" value="NZ_CAWNSW010000027.1"/>
</dbReference>
<dbReference type="Gene3D" id="3.40.50.300">
    <property type="entry name" value="P-loop containing nucleotide triphosphate hydrolases"/>
    <property type="match status" value="1"/>
</dbReference>
<dbReference type="SMART" id="SM00382">
    <property type="entry name" value="AAA"/>
    <property type="match status" value="1"/>
</dbReference>
<dbReference type="CDD" id="cd00009">
    <property type="entry name" value="AAA"/>
    <property type="match status" value="1"/>
</dbReference>
<accession>A0A2T1EBM6</accession>
<gene>
    <name evidence="4" type="ORF">C7B82_09405</name>
</gene>
<proteinExistence type="predicted"/>
<comment type="caution">
    <text evidence="4">The sequence shown here is derived from an EMBL/GenBank/DDBJ whole genome shotgun (WGS) entry which is preliminary data.</text>
</comment>
<keyword evidence="2" id="KW-0472">Membrane</keyword>